<comment type="caution">
    <text evidence="1">The sequence shown here is derived from an EMBL/GenBank/DDBJ whole genome shotgun (WGS) entry which is preliminary data.</text>
</comment>
<proteinExistence type="predicted"/>
<name>A0ABQ7QWL3_PLUXY</name>
<dbReference type="Proteomes" id="UP000823941">
    <property type="component" value="Chromosome 7"/>
</dbReference>
<gene>
    <name evidence="1" type="ORF">JYU34_005378</name>
</gene>
<accession>A0ABQ7QWL3</accession>
<evidence type="ECO:0000313" key="2">
    <source>
        <dbReference type="Proteomes" id="UP000823941"/>
    </source>
</evidence>
<protein>
    <submittedName>
        <fullName evidence="1">Uncharacterized protein</fullName>
    </submittedName>
</protein>
<dbReference type="EMBL" id="JAHIBW010000007">
    <property type="protein sequence ID" value="KAG7309411.1"/>
    <property type="molecule type" value="Genomic_DNA"/>
</dbReference>
<evidence type="ECO:0000313" key="1">
    <source>
        <dbReference type="EMBL" id="KAG7309411.1"/>
    </source>
</evidence>
<sequence length="103" mass="11869">MKNKCFTFIITTPQNNFNKKIGLGTYDNNYVAVSLIFYLSTRLQARNTIADSFPIHCLSKDIFFNKRIIPFVVSFLPPLPLKTTTLNFMLNKSMSIIPFLNLE</sequence>
<reference evidence="1 2" key="1">
    <citation type="submission" date="2021-06" db="EMBL/GenBank/DDBJ databases">
        <title>A haploid diamondback moth (Plutella xylostella L.) genome assembly resolves 31 chromosomes and identifies a diamide resistance mutation.</title>
        <authorList>
            <person name="Ward C.M."/>
            <person name="Perry K.D."/>
            <person name="Baker G."/>
            <person name="Powis K."/>
            <person name="Heckel D.G."/>
            <person name="Baxter S.W."/>
        </authorList>
    </citation>
    <scope>NUCLEOTIDE SEQUENCE [LARGE SCALE GENOMIC DNA]</scope>
    <source>
        <strain evidence="1 2">LV</strain>
        <tissue evidence="1">Single pupa</tissue>
    </source>
</reference>
<organism evidence="1 2">
    <name type="scientific">Plutella xylostella</name>
    <name type="common">Diamondback moth</name>
    <name type="synonym">Plutella maculipennis</name>
    <dbReference type="NCBI Taxonomy" id="51655"/>
    <lineage>
        <taxon>Eukaryota</taxon>
        <taxon>Metazoa</taxon>
        <taxon>Ecdysozoa</taxon>
        <taxon>Arthropoda</taxon>
        <taxon>Hexapoda</taxon>
        <taxon>Insecta</taxon>
        <taxon>Pterygota</taxon>
        <taxon>Neoptera</taxon>
        <taxon>Endopterygota</taxon>
        <taxon>Lepidoptera</taxon>
        <taxon>Glossata</taxon>
        <taxon>Ditrysia</taxon>
        <taxon>Yponomeutoidea</taxon>
        <taxon>Plutellidae</taxon>
        <taxon>Plutella</taxon>
    </lineage>
</organism>
<keyword evidence="2" id="KW-1185">Reference proteome</keyword>